<dbReference type="InterPro" id="IPR000840">
    <property type="entry name" value="G_retro_matrix"/>
</dbReference>
<proteinExistence type="predicted"/>
<dbReference type="InterPro" id="IPR008919">
    <property type="entry name" value="Retrov_capsid_N"/>
</dbReference>
<evidence type="ECO:0000313" key="10">
    <source>
        <dbReference type="Proteomes" id="UP000109355"/>
    </source>
</evidence>
<dbReference type="InterPro" id="IPR036875">
    <property type="entry name" value="Znf_CCHC_sf"/>
</dbReference>
<keyword evidence="7" id="KW-1133">Transmembrane helix</keyword>
<dbReference type="SUPFAM" id="SSF57756">
    <property type="entry name" value="Retrovirus zinc finger-like domains"/>
    <property type="match status" value="1"/>
</dbReference>
<dbReference type="Proteomes" id="UP000109355">
    <property type="component" value="Segment"/>
</dbReference>
<accession>O89814</accession>
<dbReference type="Gene3D" id="4.10.60.10">
    <property type="entry name" value="Zinc finger, CCHC-type"/>
    <property type="match status" value="1"/>
</dbReference>
<gene>
    <name evidence="9" type="primary">gag</name>
</gene>
<evidence type="ECO:0000256" key="2">
    <source>
        <dbReference type="ARBA" id="ARBA00022511"/>
    </source>
</evidence>
<evidence type="ECO:0000256" key="1">
    <source>
        <dbReference type="ARBA" id="ARBA00004165"/>
    </source>
</evidence>
<feature type="compositionally biased region" description="Pro residues" evidence="6">
    <location>
        <begin position="240"/>
        <end position="263"/>
    </location>
</feature>
<dbReference type="PROSITE" id="PS50158">
    <property type="entry name" value="ZF_CCHC"/>
    <property type="match status" value="1"/>
</dbReference>
<keyword evidence="7" id="KW-0812">Transmembrane</keyword>
<reference evidence="9 10" key="1">
    <citation type="journal article" date="1998" name="J. Virol.">
        <title>Sequence analysis of Mus dunni endogenous virus reveals a hybrid VL30/gibbon ape leukemia virus-like structure and a distinct envelope.</title>
        <authorList>
            <person name="Wolgamot G."/>
            <person name="Bonham L."/>
            <person name="Miller A.D."/>
        </authorList>
    </citation>
    <scope>NUCLEOTIDE SEQUENCE [LARGE SCALE GENOMIC DNA]</scope>
</reference>
<comment type="subcellular location">
    <subcellularLocation>
        <location evidence="1">Host cell membrane</location>
    </subcellularLocation>
</comment>
<dbReference type="SMART" id="SM00343">
    <property type="entry name" value="ZnF_C2HC"/>
    <property type="match status" value="1"/>
</dbReference>
<dbReference type="GO" id="GO:0020002">
    <property type="term" value="C:host cell plasma membrane"/>
    <property type="evidence" value="ECO:0007669"/>
    <property type="project" value="UniProtKB-SubCell"/>
</dbReference>
<evidence type="ECO:0000256" key="6">
    <source>
        <dbReference type="SAM" id="MobiDB-lite"/>
    </source>
</evidence>
<dbReference type="InterPro" id="IPR036946">
    <property type="entry name" value="G_retro_matrix_sf"/>
</dbReference>
<dbReference type="GO" id="GO:0008270">
    <property type="term" value="F:zinc ion binding"/>
    <property type="evidence" value="ECO:0007669"/>
    <property type="project" value="UniProtKB-KW"/>
</dbReference>
<feature type="domain" description="CCHC-type" evidence="8">
    <location>
        <begin position="594"/>
        <end position="609"/>
    </location>
</feature>
<evidence type="ECO:0000256" key="5">
    <source>
        <dbReference type="PROSITE-ProRule" id="PRU00047"/>
    </source>
</evidence>
<protein>
    <submittedName>
        <fullName evidence="9">Glycosylated gag protein</fullName>
    </submittedName>
</protein>
<evidence type="ECO:0000259" key="8">
    <source>
        <dbReference type="PROSITE" id="PS50158"/>
    </source>
</evidence>
<dbReference type="GO" id="GO:0019068">
    <property type="term" value="P:virion assembly"/>
    <property type="evidence" value="ECO:0007669"/>
    <property type="project" value="InterPro"/>
</dbReference>
<evidence type="ECO:0000256" key="7">
    <source>
        <dbReference type="SAM" id="Phobius"/>
    </source>
</evidence>
<keyword evidence="4 7" id="KW-0472">Membrane</keyword>
<keyword evidence="3" id="KW-1043">Host membrane</keyword>
<dbReference type="InterPro" id="IPR003036">
    <property type="entry name" value="Gag_P30"/>
</dbReference>
<feature type="transmembrane region" description="Helical" evidence="7">
    <location>
        <begin position="80"/>
        <end position="99"/>
    </location>
</feature>
<keyword evidence="5" id="KW-0862">Zinc</keyword>
<evidence type="ECO:0000256" key="4">
    <source>
        <dbReference type="ARBA" id="ARBA00023136"/>
    </source>
</evidence>
<feature type="region of interest" description="Disordered" evidence="6">
    <location>
        <begin position="567"/>
        <end position="589"/>
    </location>
</feature>
<dbReference type="InterPro" id="IPR010999">
    <property type="entry name" value="Retrovr_matrix"/>
</dbReference>
<dbReference type="GO" id="GO:0003676">
    <property type="term" value="F:nucleic acid binding"/>
    <property type="evidence" value="ECO:0007669"/>
    <property type="project" value="InterPro"/>
</dbReference>
<dbReference type="PANTHER" id="PTHR33166">
    <property type="entry name" value="GAG_P30 DOMAIN-CONTAINING PROTEIN"/>
    <property type="match status" value="1"/>
</dbReference>
<feature type="region of interest" description="Disordered" evidence="6">
    <location>
        <begin position="238"/>
        <end position="311"/>
    </location>
</feature>
<dbReference type="SUPFAM" id="SSF47943">
    <property type="entry name" value="Retrovirus capsid protein, N-terminal core domain"/>
    <property type="match status" value="1"/>
</dbReference>
<dbReference type="Pfam" id="PF00098">
    <property type="entry name" value="zf-CCHC"/>
    <property type="match status" value="1"/>
</dbReference>
<keyword evidence="2" id="KW-1032">Host cell membrane</keyword>
<dbReference type="Gene3D" id="1.10.375.10">
    <property type="entry name" value="Human Immunodeficiency Virus Type 1 Capsid Protein"/>
    <property type="match status" value="1"/>
</dbReference>
<evidence type="ECO:0000313" key="9">
    <source>
        <dbReference type="EMBL" id="AAC31803.1"/>
    </source>
</evidence>
<feature type="region of interest" description="Disordered" evidence="6">
    <location>
        <begin position="522"/>
        <end position="549"/>
    </location>
</feature>
<dbReference type="EMBL" id="AF053745">
    <property type="protein sequence ID" value="AAC31803.1"/>
    <property type="molecule type" value="Genomic_DNA"/>
</dbReference>
<name>O89814_MULV</name>
<dbReference type="InterPro" id="IPR001878">
    <property type="entry name" value="Znf_CCHC"/>
</dbReference>
<dbReference type="Pfam" id="PF01140">
    <property type="entry name" value="Gag_MA"/>
    <property type="match status" value="1"/>
</dbReference>
<dbReference type="SUPFAM" id="SSF47836">
    <property type="entry name" value="Retroviral matrix proteins"/>
    <property type="match status" value="1"/>
</dbReference>
<feature type="region of interest" description="Disordered" evidence="6">
    <location>
        <begin position="210"/>
        <end position="229"/>
    </location>
</feature>
<organism evidence="9 10">
    <name type="scientific">Mus dunni endogenous virus</name>
    <dbReference type="NCBI Taxonomy" id="75986"/>
    <lineage>
        <taxon>Viruses</taxon>
        <taxon>Riboviria</taxon>
        <taxon>Pararnavirae</taxon>
        <taxon>Artverviricota</taxon>
        <taxon>Revtraviricetes</taxon>
        <taxon>Ortervirales</taxon>
        <taxon>Retroviridae</taxon>
        <taxon>Orthoretrovirinae</taxon>
        <taxon>Gammaretrovirus</taxon>
        <taxon>Gammaretrovirus murleu</taxon>
        <taxon>Murine leukemia virus</taxon>
    </lineage>
</organism>
<evidence type="ECO:0000256" key="3">
    <source>
        <dbReference type="ARBA" id="ARBA00022870"/>
    </source>
</evidence>
<dbReference type="InterPro" id="IPR050462">
    <property type="entry name" value="Retroviral_Gag-Pol_poly"/>
</dbReference>
<keyword evidence="5" id="KW-0479">Metal-binding</keyword>
<keyword evidence="5" id="KW-0863">Zinc-finger</keyword>
<dbReference type="Pfam" id="PF02093">
    <property type="entry name" value="Gag_p30"/>
    <property type="match status" value="1"/>
</dbReference>
<dbReference type="Gene3D" id="1.10.150.180">
    <property type="entry name" value="Gamma-retroviral matrix domain"/>
    <property type="match status" value="1"/>
</dbReference>
<sequence length="622" mass="69125">MGDVPGGIGEDQGHLVDPSAFGSGCGIPPHKEGSGCGIPPRKEGSGCGIPPRQEGSRCGIRPHPSESLSCLWSTRSRRRFWFLFCLSLVSALVVSAIILEMGQSVSTPLSLTLEHWKEVKIRAHNQSVEVRKGPWQTFCASEWPTFGVGWPPEGAFDLSLIAAVRRIVFQEEGGHPDQIPYIVTWQSLVQFPPSWVKPWTPNPSKLTVAVAQSDAAEKSGPSAPPKIYPEIDDLLWMDSQPPPYPLPQQPPAAAPPVAAPQPEPTASGAQGPAGGTRSRRGRSPAEEGGPDSTVALPLRAHVGGPTPGPNDLIPLQYWPFSSSDLYNWKTNHPPFSENPSGLTGLLESLMFSHQPTWDDCQQLLQVLFTTEERERILMEARKNVLGEDGTPTALPNLVDEAFPLNRPNWDYNTAEGRGRLLVYRRTLVAGLRGAARRPTNLAKVREVLQGQTEPPSVFLERLMEAYRRYTPFDPSSEGQKAAVAMAFIGQSAPDIKKKLQRLEGLQDYTLQDLVKEAEKVYHKRETEEERQEREKKEVEERENRRDRRQERNLSKILAAVINDRQSEKGRTGFLGNRAVKPPGGRKTPLEKDQCAFCKEKGHWAKDCPKKRRQFKVLTLEDD</sequence>